<evidence type="ECO:0008006" key="5">
    <source>
        <dbReference type="Google" id="ProtNLM"/>
    </source>
</evidence>
<dbReference type="GO" id="GO:0033179">
    <property type="term" value="C:proton-transporting V-type ATPase, V0 domain"/>
    <property type="evidence" value="ECO:0007669"/>
    <property type="project" value="InterPro"/>
</dbReference>
<dbReference type="OrthoDB" id="10250083at2759"/>
<protein>
    <recommendedName>
        <fullName evidence="5">V-type proton ATPase subunit</fullName>
    </recommendedName>
</protein>
<dbReference type="Pfam" id="PF01992">
    <property type="entry name" value="vATP-synt_AC39"/>
    <property type="match status" value="1"/>
</dbReference>
<dbReference type="GO" id="GO:0046961">
    <property type="term" value="F:proton-transporting ATPase activity, rotational mechanism"/>
    <property type="evidence" value="ECO:0007669"/>
    <property type="project" value="InterPro"/>
</dbReference>
<proteinExistence type="predicted"/>
<dbReference type="Proteomes" id="UP000518266">
    <property type="component" value="Unassembled WGS sequence"/>
</dbReference>
<accession>A0A7J5ZDE1</accession>
<dbReference type="InterPro" id="IPR002843">
    <property type="entry name" value="ATPase_V0-cplx_csu/dsu"/>
</dbReference>
<dbReference type="InterPro" id="IPR016727">
    <property type="entry name" value="ATPase_V0-cplx_dsu"/>
</dbReference>
<dbReference type="InterPro" id="IPR036079">
    <property type="entry name" value="ATPase_csu/dsu_sf"/>
</dbReference>
<evidence type="ECO:0000256" key="1">
    <source>
        <dbReference type="ARBA" id="ARBA00022448"/>
    </source>
</evidence>
<gene>
    <name evidence="3" type="ORF">F7725_011938</name>
</gene>
<dbReference type="SUPFAM" id="SSF103486">
    <property type="entry name" value="V-type ATP synthase subunit C"/>
    <property type="match status" value="1"/>
</dbReference>
<name>A0A7J5ZDE1_DISMA</name>
<dbReference type="PANTHER" id="PTHR11028">
    <property type="entry name" value="VACUOLAR ATP SYNTHASE SUBUNIT AC39"/>
    <property type="match status" value="1"/>
</dbReference>
<dbReference type="AlphaFoldDB" id="A0A7J5ZDE1"/>
<keyword evidence="1" id="KW-0813">Transport</keyword>
<evidence type="ECO:0000313" key="4">
    <source>
        <dbReference type="Proteomes" id="UP000518266"/>
    </source>
</evidence>
<evidence type="ECO:0000256" key="2">
    <source>
        <dbReference type="ARBA" id="ARBA00023065"/>
    </source>
</evidence>
<evidence type="ECO:0000313" key="3">
    <source>
        <dbReference type="EMBL" id="KAF3858737.1"/>
    </source>
</evidence>
<sequence length="302" mass="34077">MAELSFNKDHGYLEGLVRGMKAGILTDTDYHNLAQCDTLDDMKLHLQSTDYGKMLSSSEEDLTVSLVDSKLRENLVTEFSCLRSNALPPLSNFLDYITYSYMIDNVVMLITGALKQRDVAEVLPRCHPLGAFDQMAAVGIARTPTELYSAILVDTPLGREAVSDTNLDEMEAEILRSKLFKFEADRRAFIITVNSFGTDLSGADRSVLYPSCGKLYPEGLQLLARAEDHEQVKAVADCYPGYKIIFDDPEPESGCKTLEDRFFEQEVKLNTLAFLQQFHFGVFYSYIKLKEQESRNIVWIAE</sequence>
<dbReference type="InterPro" id="IPR044911">
    <property type="entry name" value="V-type_ATPase_csu/dsu_dom_3"/>
</dbReference>
<comment type="caution">
    <text evidence="3">The sequence shown here is derived from an EMBL/GenBank/DDBJ whole genome shotgun (WGS) entry which is preliminary data.</text>
</comment>
<dbReference type="Gene3D" id="1.10.132.50">
    <property type="entry name" value="ATP synthase (C/AC39) subunit, domain 3"/>
    <property type="match status" value="1"/>
</dbReference>
<feature type="non-terminal residue" evidence="3">
    <location>
        <position position="302"/>
    </location>
</feature>
<keyword evidence="4" id="KW-1185">Reference proteome</keyword>
<keyword evidence="2" id="KW-0406">Ion transport</keyword>
<dbReference type="EMBL" id="JAAKFY010000004">
    <property type="protein sequence ID" value="KAF3858737.1"/>
    <property type="molecule type" value="Genomic_DNA"/>
</dbReference>
<organism evidence="3 4">
    <name type="scientific">Dissostichus mawsoni</name>
    <name type="common">Antarctic cod</name>
    <dbReference type="NCBI Taxonomy" id="36200"/>
    <lineage>
        <taxon>Eukaryota</taxon>
        <taxon>Metazoa</taxon>
        <taxon>Chordata</taxon>
        <taxon>Craniata</taxon>
        <taxon>Vertebrata</taxon>
        <taxon>Euteleostomi</taxon>
        <taxon>Actinopterygii</taxon>
        <taxon>Neopterygii</taxon>
        <taxon>Teleostei</taxon>
        <taxon>Neoteleostei</taxon>
        <taxon>Acanthomorphata</taxon>
        <taxon>Eupercaria</taxon>
        <taxon>Perciformes</taxon>
        <taxon>Notothenioidei</taxon>
        <taxon>Nototheniidae</taxon>
        <taxon>Dissostichus</taxon>
    </lineage>
</organism>
<reference evidence="3 4" key="1">
    <citation type="submission" date="2020-03" db="EMBL/GenBank/DDBJ databases">
        <title>Dissostichus mawsoni Genome sequencing and assembly.</title>
        <authorList>
            <person name="Park H."/>
        </authorList>
    </citation>
    <scope>NUCLEOTIDE SEQUENCE [LARGE SCALE GENOMIC DNA]</scope>
    <source>
        <strain evidence="3">DM0001</strain>
        <tissue evidence="3">Muscle</tissue>
    </source>
</reference>